<feature type="non-terminal residue" evidence="1">
    <location>
        <position position="1"/>
    </location>
</feature>
<accession>A0A7J9HUB4</accession>
<name>A0A7J9HUB4_9ROSI</name>
<keyword evidence="2" id="KW-1185">Reference proteome</keyword>
<dbReference type="OrthoDB" id="10358791at2759"/>
<dbReference type="AlphaFoldDB" id="A0A7J9HUB4"/>
<evidence type="ECO:0000313" key="1">
    <source>
        <dbReference type="EMBL" id="MBA0813461.1"/>
    </source>
</evidence>
<dbReference type="Proteomes" id="UP000593560">
    <property type="component" value="Unassembled WGS sequence"/>
</dbReference>
<reference evidence="1 2" key="1">
    <citation type="journal article" date="2019" name="Genome Biol. Evol.">
        <title>Insights into the evolution of the New World diploid cottons (Gossypium, subgenus Houzingenia) based on genome sequencing.</title>
        <authorList>
            <person name="Grover C.E."/>
            <person name="Arick M.A. 2nd"/>
            <person name="Thrash A."/>
            <person name="Conover J.L."/>
            <person name="Sanders W.S."/>
            <person name="Peterson D.G."/>
            <person name="Frelichowski J.E."/>
            <person name="Scheffler J.A."/>
            <person name="Scheffler B.E."/>
            <person name="Wendel J.F."/>
        </authorList>
    </citation>
    <scope>NUCLEOTIDE SEQUENCE [LARGE SCALE GENOMIC DNA]</scope>
    <source>
        <strain evidence="1">0</strain>
        <tissue evidence="1">Leaf</tissue>
    </source>
</reference>
<dbReference type="EMBL" id="JABFAD010000011">
    <property type="protein sequence ID" value="MBA0813461.1"/>
    <property type="molecule type" value="Genomic_DNA"/>
</dbReference>
<sequence>YRILPVELGVLPIQLWVLPIQRRLLSVEHTPVRKVVLAWAFYRYPSLFYRYNQRLILID</sequence>
<protein>
    <submittedName>
        <fullName evidence="1">Uncharacterized protein</fullName>
    </submittedName>
</protein>
<gene>
    <name evidence="1" type="ORF">Gohar_027308</name>
</gene>
<evidence type="ECO:0000313" key="2">
    <source>
        <dbReference type="Proteomes" id="UP000593560"/>
    </source>
</evidence>
<organism evidence="1 2">
    <name type="scientific">Gossypium harknessii</name>
    <dbReference type="NCBI Taxonomy" id="34285"/>
    <lineage>
        <taxon>Eukaryota</taxon>
        <taxon>Viridiplantae</taxon>
        <taxon>Streptophyta</taxon>
        <taxon>Embryophyta</taxon>
        <taxon>Tracheophyta</taxon>
        <taxon>Spermatophyta</taxon>
        <taxon>Magnoliopsida</taxon>
        <taxon>eudicotyledons</taxon>
        <taxon>Gunneridae</taxon>
        <taxon>Pentapetalae</taxon>
        <taxon>rosids</taxon>
        <taxon>malvids</taxon>
        <taxon>Malvales</taxon>
        <taxon>Malvaceae</taxon>
        <taxon>Malvoideae</taxon>
        <taxon>Gossypium</taxon>
    </lineage>
</organism>
<proteinExistence type="predicted"/>
<comment type="caution">
    <text evidence="1">The sequence shown here is derived from an EMBL/GenBank/DDBJ whole genome shotgun (WGS) entry which is preliminary data.</text>
</comment>